<evidence type="ECO:0000313" key="3">
    <source>
        <dbReference type="EMBL" id="KAF0981624.1"/>
    </source>
</evidence>
<dbReference type="EMBL" id="VFQX01000013">
    <property type="protein sequence ID" value="KAF0981624.1"/>
    <property type="molecule type" value="Genomic_DNA"/>
</dbReference>
<organism evidence="3 4">
    <name type="scientific">Naegleria fowleri</name>
    <name type="common">Brain eating amoeba</name>
    <dbReference type="NCBI Taxonomy" id="5763"/>
    <lineage>
        <taxon>Eukaryota</taxon>
        <taxon>Discoba</taxon>
        <taxon>Heterolobosea</taxon>
        <taxon>Tetramitia</taxon>
        <taxon>Eutetramitia</taxon>
        <taxon>Vahlkampfiidae</taxon>
        <taxon>Naegleria</taxon>
    </lineage>
</organism>
<dbReference type="VEuPathDB" id="AmoebaDB:NfTy_039300"/>
<dbReference type="OMA" id="QFRVTFS"/>
<keyword evidence="4" id="KW-1185">Reference proteome</keyword>
<dbReference type="VEuPathDB" id="AmoebaDB:FDP41_012281"/>
<evidence type="ECO:0000256" key="1">
    <source>
        <dbReference type="SAM" id="MobiDB-lite"/>
    </source>
</evidence>
<reference evidence="3 4" key="1">
    <citation type="journal article" date="2019" name="Sci. Rep.">
        <title>Nanopore sequencing improves the draft genome of the human pathogenic amoeba Naegleria fowleri.</title>
        <authorList>
            <person name="Liechti N."/>
            <person name="Schurch N."/>
            <person name="Bruggmann R."/>
            <person name="Wittwer M."/>
        </authorList>
    </citation>
    <scope>NUCLEOTIDE SEQUENCE [LARGE SCALE GENOMIC DNA]</scope>
    <source>
        <strain evidence="3 4">ATCC 30894</strain>
    </source>
</reference>
<evidence type="ECO:0000256" key="2">
    <source>
        <dbReference type="SAM" id="Phobius"/>
    </source>
</evidence>
<sequence length="532" mass="61783">MNQFRVTFSDDEEEANHHHQSHQLAHEEDDDEELFLGRETNKRGFYAEDLEEEVQADPLFQAKKHELEQKRKYRRLSTAFIASILVVATLSVILGFSIYFNVAFYFGEKKTQSECLFVFNETFPIDPKTFRDSRHNNLMRFFEAFTLPLSESEEDYIIHIPNVERYRSEIYFLSGIFHSSAFLAESHLFLSTKKKLSILCMNYGNNDSVTLNEGSYVDSIVFESQTCLQSIKGQNITKIFSVTLDANKSFPRMENISWIQDNNIINTIYMLDHEVKQLEHILYRSTALLLENIFSTSASVISRMEIPFNEEAHIFSEEYFKRLDSCISIYARNGWTQFKVLESSVQVNGVDKKTLSMESSYSYLNKKYSTADTISLNYNNTLFDELTSIINSNLKEIEKYKIEEGREATFLTDLIKKNTLKSLLHMNIVRKTNSSQSDHEFFSELLAEKLDRLFISEIMIQNVEGLPVNKLTLNIGLIFDLTLKFPFGDELTNHNNLLSVHTDHVLKNIGSKLLKKAMFVVENDRLYSIKNK</sequence>
<proteinExistence type="predicted"/>
<feature type="region of interest" description="Disordered" evidence="1">
    <location>
        <begin position="1"/>
        <end position="31"/>
    </location>
</feature>
<evidence type="ECO:0000313" key="4">
    <source>
        <dbReference type="Proteomes" id="UP000444721"/>
    </source>
</evidence>
<keyword evidence="2" id="KW-0472">Membrane</keyword>
<keyword evidence="2" id="KW-0812">Transmembrane</keyword>
<gene>
    <name evidence="3" type="ORF">FDP41_012281</name>
</gene>
<feature type="transmembrane region" description="Helical" evidence="2">
    <location>
        <begin position="79"/>
        <end position="106"/>
    </location>
</feature>
<accession>A0A6A5C587</accession>
<dbReference type="Proteomes" id="UP000444721">
    <property type="component" value="Unassembled WGS sequence"/>
</dbReference>
<protein>
    <submittedName>
        <fullName evidence="3">Uncharacterized protein</fullName>
    </submittedName>
</protein>
<name>A0A6A5C587_NAEFO</name>
<dbReference type="AlphaFoldDB" id="A0A6A5C587"/>
<dbReference type="RefSeq" id="XP_044566337.1">
    <property type="nucleotide sequence ID" value="XM_044702783.1"/>
</dbReference>
<dbReference type="OrthoDB" id="10351679at2759"/>
<dbReference type="VEuPathDB" id="AmoebaDB:NF0052490"/>
<comment type="caution">
    <text evidence="3">The sequence shown here is derived from an EMBL/GenBank/DDBJ whole genome shotgun (WGS) entry which is preliminary data.</text>
</comment>
<dbReference type="GeneID" id="68119496"/>
<keyword evidence="2" id="KW-1133">Transmembrane helix</keyword>